<organism evidence="1 2">
    <name type="scientific">Dendroctonus ponderosae</name>
    <name type="common">Mountain pine beetle</name>
    <dbReference type="NCBI Taxonomy" id="77166"/>
    <lineage>
        <taxon>Eukaryota</taxon>
        <taxon>Metazoa</taxon>
        <taxon>Ecdysozoa</taxon>
        <taxon>Arthropoda</taxon>
        <taxon>Hexapoda</taxon>
        <taxon>Insecta</taxon>
        <taxon>Pterygota</taxon>
        <taxon>Neoptera</taxon>
        <taxon>Endopterygota</taxon>
        <taxon>Coleoptera</taxon>
        <taxon>Polyphaga</taxon>
        <taxon>Cucujiformia</taxon>
        <taxon>Curculionidae</taxon>
        <taxon>Scolytinae</taxon>
        <taxon>Dendroctonus</taxon>
    </lineage>
</organism>
<dbReference type="Gene3D" id="3.10.10.10">
    <property type="entry name" value="HIV Type 1 Reverse Transcriptase, subunit A, domain 1"/>
    <property type="match status" value="1"/>
</dbReference>
<reference evidence="1 2" key="1">
    <citation type="journal article" date="2013" name="Genome Biol.">
        <title>Draft genome of the mountain pine beetle, Dendroctonus ponderosae Hopkins, a major forest pest.</title>
        <authorList>
            <person name="Keeling C.I."/>
            <person name="Yuen M.M."/>
            <person name="Liao N.Y."/>
            <person name="Docking T.R."/>
            <person name="Chan S.K."/>
            <person name="Taylor G.A."/>
            <person name="Palmquist D.L."/>
            <person name="Jackman S.D."/>
            <person name="Nguyen A."/>
            <person name="Li M."/>
            <person name="Henderson H."/>
            <person name="Janes J.K."/>
            <person name="Zhao Y."/>
            <person name="Pandoh P."/>
            <person name="Moore R."/>
            <person name="Sperling F.A."/>
            <person name="Huber D.P."/>
            <person name="Birol I."/>
            <person name="Jones S.J."/>
            <person name="Bohlmann J."/>
        </authorList>
    </citation>
    <scope>NUCLEOTIDE SEQUENCE</scope>
</reference>
<accession>U4UZL9</accession>
<dbReference type="SUPFAM" id="SSF56672">
    <property type="entry name" value="DNA/RNA polymerases"/>
    <property type="match status" value="1"/>
</dbReference>
<evidence type="ECO:0000313" key="1">
    <source>
        <dbReference type="EMBL" id="ERL95820.1"/>
    </source>
</evidence>
<proteinExistence type="predicted"/>
<dbReference type="InterPro" id="IPR043502">
    <property type="entry name" value="DNA/RNA_pol_sf"/>
</dbReference>
<protein>
    <recommendedName>
        <fullName evidence="3">Reverse transcriptase domain-containing protein</fullName>
    </recommendedName>
</protein>
<evidence type="ECO:0000313" key="2">
    <source>
        <dbReference type="Proteomes" id="UP000030742"/>
    </source>
</evidence>
<dbReference type="AlphaFoldDB" id="U4UZL9"/>
<dbReference type="EMBL" id="KI208245">
    <property type="protein sequence ID" value="ERL95820.1"/>
    <property type="molecule type" value="Genomic_DNA"/>
</dbReference>
<dbReference type="GO" id="GO:0071897">
    <property type="term" value="P:DNA biosynthetic process"/>
    <property type="evidence" value="ECO:0007669"/>
    <property type="project" value="UniProtKB-ARBA"/>
</dbReference>
<sequence length="152" mass="18060">MPECLVEITNSYANTVITNTRDNPISITLTEPLNVELINESEVNFIDQPDENIEFEYQDLDKKQKENLKNLRLKHCNNEEYQAIRNLCYEYRDIFYVEGTPLTFTNQIKHKIKTTDESPIFTKTYRYPEVHKPEVKRQIQEMLRDGIIQNSN</sequence>
<evidence type="ECO:0008006" key="3">
    <source>
        <dbReference type="Google" id="ProtNLM"/>
    </source>
</evidence>
<name>U4UZL9_DENPD</name>
<dbReference type="STRING" id="77166.U4UZL9"/>
<gene>
    <name evidence="1" type="ORF">D910_00384</name>
</gene>
<dbReference type="Proteomes" id="UP000030742">
    <property type="component" value="Unassembled WGS sequence"/>
</dbReference>